<dbReference type="InterPro" id="IPR043519">
    <property type="entry name" value="NT_sf"/>
</dbReference>
<dbReference type="GO" id="GO:0016740">
    <property type="term" value="F:transferase activity"/>
    <property type="evidence" value="ECO:0007669"/>
    <property type="project" value="UniProtKB-KW"/>
</dbReference>
<keyword evidence="2" id="KW-0808">Transferase</keyword>
<evidence type="ECO:0000259" key="1">
    <source>
        <dbReference type="Pfam" id="PF18765"/>
    </source>
</evidence>
<dbReference type="EMBL" id="FRAR01000010">
    <property type="protein sequence ID" value="SHK30362.1"/>
    <property type="molecule type" value="Genomic_DNA"/>
</dbReference>
<dbReference type="SUPFAM" id="SSF81301">
    <property type="entry name" value="Nucleotidyltransferase"/>
    <property type="match status" value="1"/>
</dbReference>
<dbReference type="CDD" id="cd05403">
    <property type="entry name" value="NT_KNTase_like"/>
    <property type="match status" value="1"/>
</dbReference>
<dbReference type="InterPro" id="IPR052930">
    <property type="entry name" value="TA_antitoxin_MntA"/>
</dbReference>
<sequence length="130" mass="15134">MFMDEKQQDLIKDFLKKKISPYLIILFGSAARGHLRNNSDIDLAFISNQKLDDYEVFMLSQELADLLNREVDLIDLDKASTVFQAQVLNTGTVIYCSDFARKLRFHALTLKKYTLLNQERECVLKRLEGR</sequence>
<accession>A0A1M6RD35</accession>
<dbReference type="Pfam" id="PF18765">
    <property type="entry name" value="Polbeta"/>
    <property type="match status" value="1"/>
</dbReference>
<dbReference type="Proteomes" id="UP000183997">
    <property type="component" value="Unassembled WGS sequence"/>
</dbReference>
<reference evidence="3" key="1">
    <citation type="submission" date="2016-11" db="EMBL/GenBank/DDBJ databases">
        <authorList>
            <person name="Varghese N."/>
            <person name="Submissions S."/>
        </authorList>
    </citation>
    <scope>NUCLEOTIDE SEQUENCE [LARGE SCALE GENOMIC DNA]</scope>
    <source>
        <strain evidence="3">DSM 10349</strain>
    </source>
</reference>
<dbReference type="InterPro" id="IPR041633">
    <property type="entry name" value="Polbeta"/>
</dbReference>
<name>A0A1M6RD35_9FIRM</name>
<keyword evidence="3" id="KW-1185">Reference proteome</keyword>
<dbReference type="PANTHER" id="PTHR43852">
    <property type="entry name" value="NUCLEOTIDYLTRANSFERASE"/>
    <property type="match status" value="1"/>
</dbReference>
<dbReference type="Gene3D" id="3.30.460.10">
    <property type="entry name" value="Beta Polymerase, domain 2"/>
    <property type="match status" value="1"/>
</dbReference>
<protein>
    <submittedName>
        <fullName evidence="2">Nucleotidyltransferase domain-containing protein</fullName>
    </submittedName>
</protein>
<organism evidence="2 3">
    <name type="scientific">Desulforamulus aeronauticus DSM 10349</name>
    <dbReference type="NCBI Taxonomy" id="1121421"/>
    <lineage>
        <taxon>Bacteria</taxon>
        <taxon>Bacillati</taxon>
        <taxon>Bacillota</taxon>
        <taxon>Clostridia</taxon>
        <taxon>Eubacteriales</taxon>
        <taxon>Peptococcaceae</taxon>
        <taxon>Desulforamulus</taxon>
    </lineage>
</organism>
<dbReference type="STRING" id="1121421.SAMN02745123_01430"/>
<gene>
    <name evidence="2" type="ORF">SAMN02745123_01430</name>
</gene>
<dbReference type="AlphaFoldDB" id="A0A1M6RD35"/>
<dbReference type="OrthoDB" id="9816197at2"/>
<dbReference type="NCBIfam" id="NF047752">
    <property type="entry name" value="MntA_antitoxin"/>
    <property type="match status" value="1"/>
</dbReference>
<dbReference type="PANTHER" id="PTHR43852:SF2">
    <property type="entry name" value="PROTEIN ADENYLYLTRANSFERASE MNTA"/>
    <property type="match status" value="1"/>
</dbReference>
<evidence type="ECO:0000313" key="3">
    <source>
        <dbReference type="Proteomes" id="UP000183997"/>
    </source>
</evidence>
<proteinExistence type="predicted"/>
<feature type="domain" description="Polymerase beta nucleotidyltransferase" evidence="1">
    <location>
        <begin position="11"/>
        <end position="98"/>
    </location>
</feature>
<evidence type="ECO:0000313" key="2">
    <source>
        <dbReference type="EMBL" id="SHK30362.1"/>
    </source>
</evidence>